<organism evidence="8 9">
    <name type="scientific">Syncephalastrum racemosum</name>
    <name type="common">Filamentous fungus</name>
    <dbReference type="NCBI Taxonomy" id="13706"/>
    <lineage>
        <taxon>Eukaryota</taxon>
        <taxon>Fungi</taxon>
        <taxon>Fungi incertae sedis</taxon>
        <taxon>Mucoromycota</taxon>
        <taxon>Mucoromycotina</taxon>
        <taxon>Mucoromycetes</taxon>
        <taxon>Mucorales</taxon>
        <taxon>Syncephalastraceae</taxon>
        <taxon>Syncephalastrum</taxon>
    </lineage>
</organism>
<dbReference type="GO" id="GO:0005634">
    <property type="term" value="C:nucleus"/>
    <property type="evidence" value="ECO:0007669"/>
    <property type="project" value="UniProtKB-SubCell"/>
</dbReference>
<evidence type="ECO:0000259" key="7">
    <source>
        <dbReference type="PROSITE" id="PS50071"/>
    </source>
</evidence>
<dbReference type="GO" id="GO:0000978">
    <property type="term" value="F:RNA polymerase II cis-regulatory region sequence-specific DNA binding"/>
    <property type="evidence" value="ECO:0007669"/>
    <property type="project" value="TreeGrafter"/>
</dbReference>
<keyword evidence="2 4" id="KW-0371">Homeobox</keyword>
<evidence type="ECO:0000313" key="9">
    <source>
        <dbReference type="Proteomes" id="UP000242180"/>
    </source>
</evidence>
<dbReference type="PANTHER" id="PTHR24327:SF41">
    <property type="entry name" value="BRAIN-SPECIFIC HOMEOBOX PROTEIN"/>
    <property type="match status" value="1"/>
</dbReference>
<evidence type="ECO:0000313" key="8">
    <source>
        <dbReference type="EMBL" id="ORY92231.1"/>
    </source>
</evidence>
<dbReference type="GO" id="GO:0000981">
    <property type="term" value="F:DNA-binding transcription factor activity, RNA polymerase II-specific"/>
    <property type="evidence" value="ECO:0007669"/>
    <property type="project" value="InterPro"/>
</dbReference>
<dbReference type="OMA" id="QHDRINN"/>
<protein>
    <submittedName>
        <fullName evidence="8">Homeobox domain-domain-containing protein</fullName>
    </submittedName>
</protein>
<evidence type="ECO:0000256" key="1">
    <source>
        <dbReference type="ARBA" id="ARBA00023125"/>
    </source>
</evidence>
<comment type="caution">
    <text evidence="8">The sequence shown here is derived from an EMBL/GenBank/DDBJ whole genome shotgun (WGS) entry which is preliminary data.</text>
</comment>
<keyword evidence="1 4" id="KW-0238">DNA-binding</keyword>
<dbReference type="Pfam" id="PF00046">
    <property type="entry name" value="Homeodomain"/>
    <property type="match status" value="1"/>
</dbReference>
<accession>A0A1X2H362</accession>
<dbReference type="Proteomes" id="UP000242180">
    <property type="component" value="Unassembled WGS sequence"/>
</dbReference>
<dbReference type="InterPro" id="IPR050460">
    <property type="entry name" value="Distal-less_Homeobox_TF"/>
</dbReference>
<dbReference type="AlphaFoldDB" id="A0A1X2H362"/>
<feature type="domain" description="Homeobox" evidence="7">
    <location>
        <begin position="69"/>
        <end position="129"/>
    </location>
</feature>
<feature type="compositionally biased region" description="Low complexity" evidence="6">
    <location>
        <begin position="24"/>
        <end position="51"/>
    </location>
</feature>
<feature type="DNA-binding region" description="Homeobox" evidence="4">
    <location>
        <begin position="71"/>
        <end position="130"/>
    </location>
</feature>
<dbReference type="OrthoDB" id="6159439at2759"/>
<dbReference type="InParanoid" id="A0A1X2H362"/>
<feature type="region of interest" description="Disordered" evidence="6">
    <location>
        <begin position="127"/>
        <end position="182"/>
    </location>
</feature>
<dbReference type="Gene3D" id="1.10.10.60">
    <property type="entry name" value="Homeodomain-like"/>
    <property type="match status" value="1"/>
</dbReference>
<dbReference type="PROSITE" id="PS50071">
    <property type="entry name" value="HOMEOBOX_2"/>
    <property type="match status" value="1"/>
</dbReference>
<dbReference type="STRING" id="13706.A0A1X2H362"/>
<dbReference type="CDD" id="cd00086">
    <property type="entry name" value="homeodomain"/>
    <property type="match status" value="1"/>
</dbReference>
<evidence type="ECO:0000256" key="6">
    <source>
        <dbReference type="SAM" id="MobiDB-lite"/>
    </source>
</evidence>
<evidence type="ECO:0000256" key="5">
    <source>
        <dbReference type="RuleBase" id="RU000682"/>
    </source>
</evidence>
<sequence>MMASLPYTKIQDDPPSSSINALLNPADAGPDASSASGTTTTTTNDDSAASDISQSHKRQSLRIKSHEEVPVKPKRKRISPEQFQALSQLFEQTDTPNFELREKLAQKLKMTNREVQVWFQNRRAKFNRVRQQQRNQQLQQQQHHQHHQHHHQPSPCDSLSSASSSVSSSSLPTSPYPAGASAKMTPLDILALAADYVQRCDEEE</sequence>
<dbReference type="InterPro" id="IPR017970">
    <property type="entry name" value="Homeobox_CS"/>
</dbReference>
<feature type="compositionally biased region" description="Low complexity" evidence="6">
    <location>
        <begin position="132"/>
        <end position="142"/>
    </location>
</feature>
<dbReference type="InterPro" id="IPR001356">
    <property type="entry name" value="HD"/>
</dbReference>
<dbReference type="PROSITE" id="PS00027">
    <property type="entry name" value="HOMEOBOX_1"/>
    <property type="match status" value="1"/>
</dbReference>
<keyword evidence="9" id="KW-1185">Reference proteome</keyword>
<feature type="compositionally biased region" description="Low complexity" evidence="6">
    <location>
        <begin position="153"/>
        <end position="177"/>
    </location>
</feature>
<gene>
    <name evidence="8" type="ORF">BCR43DRAFT_463365</name>
</gene>
<feature type="compositionally biased region" description="Basic residues" evidence="6">
    <location>
        <begin position="143"/>
        <end position="152"/>
    </location>
</feature>
<keyword evidence="3 4" id="KW-0539">Nucleus</keyword>
<comment type="subcellular location">
    <subcellularLocation>
        <location evidence="4 5">Nucleus</location>
    </subcellularLocation>
</comment>
<dbReference type="PANTHER" id="PTHR24327">
    <property type="entry name" value="HOMEOBOX PROTEIN"/>
    <property type="match status" value="1"/>
</dbReference>
<feature type="region of interest" description="Disordered" evidence="6">
    <location>
        <begin position="1"/>
        <end position="79"/>
    </location>
</feature>
<evidence type="ECO:0000256" key="3">
    <source>
        <dbReference type="ARBA" id="ARBA00023242"/>
    </source>
</evidence>
<dbReference type="SUPFAM" id="SSF46689">
    <property type="entry name" value="Homeodomain-like"/>
    <property type="match status" value="1"/>
</dbReference>
<proteinExistence type="predicted"/>
<dbReference type="InterPro" id="IPR009057">
    <property type="entry name" value="Homeodomain-like_sf"/>
</dbReference>
<reference evidence="8 9" key="1">
    <citation type="submission" date="2016-07" db="EMBL/GenBank/DDBJ databases">
        <title>Pervasive Adenine N6-methylation of Active Genes in Fungi.</title>
        <authorList>
            <consortium name="DOE Joint Genome Institute"/>
            <person name="Mondo S.J."/>
            <person name="Dannebaum R.O."/>
            <person name="Kuo R.C."/>
            <person name="Labutti K."/>
            <person name="Haridas S."/>
            <person name="Kuo A."/>
            <person name="Salamov A."/>
            <person name="Ahrendt S.R."/>
            <person name="Lipzen A."/>
            <person name="Sullivan W."/>
            <person name="Andreopoulos W.B."/>
            <person name="Clum A."/>
            <person name="Lindquist E."/>
            <person name="Daum C."/>
            <person name="Ramamoorthy G.K."/>
            <person name="Gryganskyi A."/>
            <person name="Culley D."/>
            <person name="Magnuson J.K."/>
            <person name="James T.Y."/>
            <person name="O'Malley M.A."/>
            <person name="Stajich J.E."/>
            <person name="Spatafora J.W."/>
            <person name="Visel A."/>
            <person name="Grigoriev I.V."/>
        </authorList>
    </citation>
    <scope>NUCLEOTIDE SEQUENCE [LARGE SCALE GENOMIC DNA]</scope>
    <source>
        <strain evidence="8 9">NRRL 2496</strain>
    </source>
</reference>
<dbReference type="EMBL" id="MCGN01000010">
    <property type="protein sequence ID" value="ORY92231.1"/>
    <property type="molecule type" value="Genomic_DNA"/>
</dbReference>
<name>A0A1X2H362_SYNRA</name>
<dbReference type="SMART" id="SM00389">
    <property type="entry name" value="HOX"/>
    <property type="match status" value="1"/>
</dbReference>
<feature type="non-terminal residue" evidence="8">
    <location>
        <position position="204"/>
    </location>
</feature>
<evidence type="ECO:0000256" key="4">
    <source>
        <dbReference type="PROSITE-ProRule" id="PRU00108"/>
    </source>
</evidence>
<evidence type="ECO:0000256" key="2">
    <source>
        <dbReference type="ARBA" id="ARBA00023155"/>
    </source>
</evidence>